<keyword evidence="1" id="KW-1133">Transmembrane helix</keyword>
<dbReference type="EMBL" id="CAIIXF020000008">
    <property type="protein sequence ID" value="CAH1792653.1"/>
    <property type="molecule type" value="Genomic_DNA"/>
</dbReference>
<accession>A0A8S4PEH9</accession>
<evidence type="ECO:0000256" key="1">
    <source>
        <dbReference type="SAM" id="Phobius"/>
    </source>
</evidence>
<dbReference type="AlphaFoldDB" id="A0A8S4PEH9"/>
<comment type="caution">
    <text evidence="2">The sequence shown here is derived from an EMBL/GenBank/DDBJ whole genome shotgun (WGS) entry which is preliminary data.</text>
</comment>
<feature type="non-terminal residue" evidence="2">
    <location>
        <position position="101"/>
    </location>
</feature>
<keyword evidence="1" id="KW-0472">Membrane</keyword>
<gene>
    <name evidence="2" type="ORF">OFUS_LOCUS17596</name>
</gene>
<keyword evidence="1" id="KW-0812">Transmembrane</keyword>
<evidence type="ECO:0000313" key="2">
    <source>
        <dbReference type="EMBL" id="CAH1792653.1"/>
    </source>
</evidence>
<organism evidence="2 3">
    <name type="scientific">Owenia fusiformis</name>
    <name type="common">Polychaete worm</name>
    <dbReference type="NCBI Taxonomy" id="6347"/>
    <lineage>
        <taxon>Eukaryota</taxon>
        <taxon>Metazoa</taxon>
        <taxon>Spiralia</taxon>
        <taxon>Lophotrochozoa</taxon>
        <taxon>Annelida</taxon>
        <taxon>Polychaeta</taxon>
        <taxon>Sedentaria</taxon>
        <taxon>Canalipalpata</taxon>
        <taxon>Sabellida</taxon>
        <taxon>Oweniida</taxon>
        <taxon>Oweniidae</taxon>
        <taxon>Owenia</taxon>
    </lineage>
</organism>
<keyword evidence="3" id="KW-1185">Reference proteome</keyword>
<reference evidence="2" key="1">
    <citation type="submission" date="2022-03" db="EMBL/GenBank/DDBJ databases">
        <authorList>
            <person name="Martin C."/>
        </authorList>
    </citation>
    <scope>NUCLEOTIDE SEQUENCE</scope>
</reference>
<evidence type="ECO:0000313" key="3">
    <source>
        <dbReference type="Proteomes" id="UP000749559"/>
    </source>
</evidence>
<proteinExistence type="predicted"/>
<sequence length="101" mass="11679">MIHQSWTWGVFYLAIFVGVLHVKVRAQEDDWCSTENALEDRLLRIDYTDTDTILTAQQKAELVNLFSSRSSLFNGWLRFLDGSQICTPSDIVSLYNTCEDR</sequence>
<dbReference type="Proteomes" id="UP000749559">
    <property type="component" value="Unassembled WGS sequence"/>
</dbReference>
<protein>
    <submittedName>
        <fullName evidence="2">Uncharacterized protein</fullName>
    </submittedName>
</protein>
<name>A0A8S4PEH9_OWEFU</name>
<feature type="transmembrane region" description="Helical" evidence="1">
    <location>
        <begin position="6"/>
        <end position="24"/>
    </location>
</feature>